<dbReference type="InterPro" id="IPR023296">
    <property type="entry name" value="Glyco_hydro_beta-prop_sf"/>
</dbReference>
<dbReference type="InterPro" id="IPR006710">
    <property type="entry name" value="Glyco_hydro_43"/>
</dbReference>
<dbReference type="InterPro" id="IPR051795">
    <property type="entry name" value="Glycosyl_Hydrlase_43"/>
</dbReference>
<dbReference type="RefSeq" id="WP_369327755.1">
    <property type="nucleotide sequence ID" value="NZ_JAULBC010000001.1"/>
</dbReference>
<sequence length="928" mass="105294">MLKNIIFTVALIASVQHVTSQKINNPVLPGVADAGVIKFNGEYYVGGVFTKGSFYRSKDLVNWSGPQHVFSMNNDWATKFGIGDEQIHANDINYINGLFHMYWSVNYWGKDRNVIHIGHAVSPNITGPFAEPDKTSWLDNRIDPKLFIDDDGKLYLYMVKFTEGNTIWVRPMKDPQTFEGEPSYVFSSLPNTWETLDNRVEEGPWVMKYRNRYYLMYNTNHTATEWGNYALGVAEAASPLGFNHGNKYPYPVVQSNQWDLDEKYVDLLKFQNNGDYLYVTEKPGEKWNGKNFNAADWQSGKAGFGNLVIPNSTTRKVQTLWQSDNLWIRKTFVFNMSAAGNLALRIHHDGPTKVYINGQAIYESDSNNYAMIPLDQNTKQSLNNGENVLAISCIKGRHSAFLDVSLFDMKGDVTDDILITPGQPNIVHGPNGFDWWLVYMANKNKERRGQFINQVHFFDKTMYVDGVTSGNTIGYHAAPSMPTFGDLFDDSLSLRKKWQVESGSWQIMGGELQQLNNTSSRSFIKSTAAVNYLFEVNIKIGGGNSAKVGIYAYYKSKQDWLKISLNRQTMSCQYELMQNGKSQTRSFSLPKGFNFKAYHKISSYKNAAGFTVRIDDLPAPGSDVIKTGFAQAGLPGIFTENAKAFFDGIIYTIGWDEFDGTITGWQSTTKGKNSWSVSSQGLNQSNATGEQKVFKGDNLLAYDFNVQIKNNSDQGSAGMYAMYAGEGDYIKAGFDYQRKSLVISGMINNKAIEEKVISLETMQPVYADMTYSDFLEKHFSFKVPVYLNALKLNKNGYLKKDTLIDKIYDKVDIWYHDHDKWLPLKYKLAESDHPLFDKIVFDQIKADELKFTNKQASDHNIYIYKLWANEVFKQSYNLRVVKMGTRILFFVDGKHVYELKQTMPASGVGLYTNNSTASFNGITLHDLK</sequence>
<dbReference type="Proteomes" id="UP001560573">
    <property type="component" value="Unassembled WGS sequence"/>
</dbReference>
<evidence type="ECO:0000256" key="1">
    <source>
        <dbReference type="ARBA" id="ARBA00009865"/>
    </source>
</evidence>
<dbReference type="PANTHER" id="PTHR42812">
    <property type="entry name" value="BETA-XYLOSIDASE"/>
    <property type="match status" value="1"/>
</dbReference>
<protein>
    <submittedName>
        <fullName evidence="4">Family 43 glycosylhydrolase</fullName>
    </submittedName>
</protein>
<evidence type="ECO:0000313" key="4">
    <source>
        <dbReference type="EMBL" id="MEX6686358.1"/>
    </source>
</evidence>
<evidence type="ECO:0000256" key="2">
    <source>
        <dbReference type="ARBA" id="ARBA00022801"/>
    </source>
</evidence>
<keyword evidence="2" id="KW-0378">Hydrolase</keyword>
<keyword evidence="5" id="KW-1185">Reference proteome</keyword>
<reference evidence="4 5" key="1">
    <citation type="submission" date="2023-07" db="EMBL/GenBank/DDBJ databases">
        <authorList>
            <person name="Lian W.-H."/>
        </authorList>
    </citation>
    <scope>NUCLEOTIDE SEQUENCE [LARGE SCALE GENOMIC DNA]</scope>
    <source>
        <strain evidence="4 5">SYSU DXS3180</strain>
    </source>
</reference>
<keyword evidence="3" id="KW-0326">Glycosidase</keyword>
<dbReference type="EMBL" id="JAULBC010000001">
    <property type="protein sequence ID" value="MEX6686358.1"/>
    <property type="molecule type" value="Genomic_DNA"/>
</dbReference>
<dbReference type="Gene3D" id="2.60.120.560">
    <property type="entry name" value="Exo-inulinase, domain 1"/>
    <property type="match status" value="1"/>
</dbReference>
<proteinExistence type="inferred from homology"/>
<gene>
    <name evidence="4" type="ORF">QTN47_02575</name>
</gene>
<dbReference type="Pfam" id="PF04616">
    <property type="entry name" value="Glyco_hydro_43"/>
    <property type="match status" value="1"/>
</dbReference>
<dbReference type="Gene3D" id="2.115.10.20">
    <property type="entry name" value="Glycosyl hydrolase domain, family 43"/>
    <property type="match status" value="1"/>
</dbReference>
<organism evidence="4 5">
    <name type="scientific">Danxiaibacter flavus</name>
    <dbReference type="NCBI Taxonomy" id="3049108"/>
    <lineage>
        <taxon>Bacteria</taxon>
        <taxon>Pseudomonadati</taxon>
        <taxon>Bacteroidota</taxon>
        <taxon>Chitinophagia</taxon>
        <taxon>Chitinophagales</taxon>
        <taxon>Chitinophagaceae</taxon>
        <taxon>Danxiaibacter</taxon>
    </lineage>
</organism>
<name>A0ABV3ZD26_9BACT</name>
<dbReference type="SUPFAM" id="SSF49785">
    <property type="entry name" value="Galactose-binding domain-like"/>
    <property type="match status" value="1"/>
</dbReference>
<dbReference type="PANTHER" id="PTHR42812:SF5">
    <property type="entry name" value="ENDO-ARABINASE"/>
    <property type="match status" value="1"/>
</dbReference>
<dbReference type="SUPFAM" id="SSF75005">
    <property type="entry name" value="Arabinanase/levansucrase/invertase"/>
    <property type="match status" value="1"/>
</dbReference>
<accession>A0ABV3ZD26</accession>
<dbReference type="Gene3D" id="2.60.120.260">
    <property type="entry name" value="Galactose-binding domain-like"/>
    <property type="match status" value="1"/>
</dbReference>
<comment type="caution">
    <text evidence="4">The sequence shown here is derived from an EMBL/GenBank/DDBJ whole genome shotgun (WGS) entry which is preliminary data.</text>
</comment>
<comment type="similarity">
    <text evidence="1">Belongs to the glycosyl hydrolase 43 family.</text>
</comment>
<dbReference type="InterPro" id="IPR008979">
    <property type="entry name" value="Galactose-bd-like_sf"/>
</dbReference>
<evidence type="ECO:0000313" key="5">
    <source>
        <dbReference type="Proteomes" id="UP001560573"/>
    </source>
</evidence>
<evidence type="ECO:0000256" key="3">
    <source>
        <dbReference type="ARBA" id="ARBA00023295"/>
    </source>
</evidence>